<feature type="region of interest" description="Disordered" evidence="1">
    <location>
        <begin position="1"/>
        <end position="31"/>
    </location>
</feature>
<feature type="non-terminal residue" evidence="2">
    <location>
        <position position="1"/>
    </location>
</feature>
<organism evidence="2">
    <name type="scientific">uncultured Actinomycetospora sp</name>
    <dbReference type="NCBI Taxonomy" id="1135996"/>
    <lineage>
        <taxon>Bacteria</taxon>
        <taxon>Bacillati</taxon>
        <taxon>Actinomycetota</taxon>
        <taxon>Actinomycetes</taxon>
        <taxon>Pseudonocardiales</taxon>
        <taxon>Pseudonocardiaceae</taxon>
        <taxon>Actinomycetospora</taxon>
        <taxon>environmental samples</taxon>
    </lineage>
</organism>
<accession>A0A6J4JNN2</accession>
<gene>
    <name evidence="2" type="ORF">AVDCRST_MAG54-3796</name>
</gene>
<sequence length="196" mass="21149">DQHRDRATGAHRRDHREGVGRTRGARGRGGAGDLSRLLFLLHQDHLEHPARGGAARGDGRRRGAGRLAAHRAREGLQRPGQDRSPRGPPVRVGDRGGDPVPRDLDDPPEGPGQAQQPRAVPPGPAADAGDLPRHREQRRAVRQGRVARAGPGAERLHGPPALPGQGRAAAPQGDRDDRAGRGHRRARRVDPTRREL</sequence>
<feature type="compositionally biased region" description="Low complexity" evidence="1">
    <location>
        <begin position="143"/>
        <end position="153"/>
    </location>
</feature>
<dbReference type="EMBL" id="CADCTH010000485">
    <property type="protein sequence ID" value="CAA9283244.1"/>
    <property type="molecule type" value="Genomic_DNA"/>
</dbReference>
<evidence type="ECO:0000256" key="1">
    <source>
        <dbReference type="SAM" id="MobiDB-lite"/>
    </source>
</evidence>
<protein>
    <submittedName>
        <fullName evidence="2">Propanediol dehydratase medium subunit</fullName>
        <ecNumber evidence="2">4.2.1.28</ecNumber>
    </submittedName>
</protein>
<reference evidence="2" key="1">
    <citation type="submission" date="2020-02" db="EMBL/GenBank/DDBJ databases">
        <authorList>
            <person name="Meier V. D."/>
        </authorList>
    </citation>
    <scope>NUCLEOTIDE SEQUENCE</scope>
    <source>
        <strain evidence="2">AVDCRST_MAG54</strain>
    </source>
</reference>
<dbReference type="AlphaFoldDB" id="A0A6J4JNN2"/>
<feature type="compositionally biased region" description="Basic and acidic residues" evidence="1">
    <location>
        <begin position="71"/>
        <end position="85"/>
    </location>
</feature>
<proteinExistence type="predicted"/>
<evidence type="ECO:0000313" key="2">
    <source>
        <dbReference type="EMBL" id="CAA9283244.1"/>
    </source>
</evidence>
<keyword evidence="2" id="KW-0456">Lyase</keyword>
<feature type="non-terminal residue" evidence="2">
    <location>
        <position position="196"/>
    </location>
</feature>
<feature type="region of interest" description="Disordered" evidence="1">
    <location>
        <begin position="48"/>
        <end position="196"/>
    </location>
</feature>
<dbReference type="GO" id="GO:0050215">
    <property type="term" value="F:propanediol dehydratase activity"/>
    <property type="evidence" value="ECO:0007669"/>
    <property type="project" value="UniProtKB-EC"/>
</dbReference>
<name>A0A6J4JNN2_9PSEU</name>
<dbReference type="EC" id="4.2.1.28" evidence="2"/>
<feature type="compositionally biased region" description="Basic and acidic residues" evidence="1">
    <location>
        <begin position="92"/>
        <end position="105"/>
    </location>
</feature>